<proteinExistence type="predicted"/>
<dbReference type="AlphaFoldDB" id="A0A5B2VXB9"/>
<dbReference type="InterPro" id="IPR011335">
    <property type="entry name" value="Restrct_endonuc-II-like"/>
</dbReference>
<gene>
    <name evidence="2" type="ORF">F0L74_09975</name>
</gene>
<name>A0A5B2VXB9_9BACT</name>
<dbReference type="PANTHER" id="PTHR46609">
    <property type="entry name" value="EXONUCLEASE, PHAGE-TYPE/RECB, C-TERMINAL DOMAIN-CONTAINING PROTEIN"/>
    <property type="match status" value="1"/>
</dbReference>
<keyword evidence="3" id="KW-1185">Reference proteome</keyword>
<evidence type="ECO:0000313" key="2">
    <source>
        <dbReference type="EMBL" id="KAA2242846.1"/>
    </source>
</evidence>
<dbReference type="CDD" id="cd22343">
    <property type="entry name" value="PDDEXK_lambda_exonuclease-like"/>
    <property type="match status" value="1"/>
</dbReference>
<dbReference type="EMBL" id="VUOC01000002">
    <property type="protein sequence ID" value="KAA2242846.1"/>
    <property type="molecule type" value="Genomic_DNA"/>
</dbReference>
<dbReference type="Proteomes" id="UP000324611">
    <property type="component" value="Unassembled WGS sequence"/>
</dbReference>
<dbReference type="InterPro" id="IPR051703">
    <property type="entry name" value="NF-kappa-B_Signaling_Reg"/>
</dbReference>
<dbReference type="Gene3D" id="3.90.320.10">
    <property type="match status" value="1"/>
</dbReference>
<reference evidence="2 3" key="2">
    <citation type="submission" date="2019-09" db="EMBL/GenBank/DDBJ databases">
        <authorList>
            <person name="Jin C."/>
        </authorList>
    </citation>
    <scope>NUCLEOTIDE SEQUENCE [LARGE SCALE GENOMIC DNA]</scope>
    <source>
        <strain evidence="2 3">BN140078</strain>
    </source>
</reference>
<dbReference type="Pfam" id="PF09588">
    <property type="entry name" value="YqaJ"/>
    <property type="match status" value="1"/>
</dbReference>
<evidence type="ECO:0000259" key="1">
    <source>
        <dbReference type="Pfam" id="PF09588"/>
    </source>
</evidence>
<dbReference type="InterPro" id="IPR011604">
    <property type="entry name" value="PDDEXK-like_dom_sf"/>
</dbReference>
<dbReference type="RefSeq" id="WP_149837722.1">
    <property type="nucleotide sequence ID" value="NZ_VUOC01000002.1"/>
</dbReference>
<organism evidence="2 3">
    <name type="scientific">Chitinophaga agrisoli</name>
    <dbReference type="NCBI Taxonomy" id="2607653"/>
    <lineage>
        <taxon>Bacteria</taxon>
        <taxon>Pseudomonadati</taxon>
        <taxon>Bacteroidota</taxon>
        <taxon>Chitinophagia</taxon>
        <taxon>Chitinophagales</taxon>
        <taxon>Chitinophagaceae</taxon>
        <taxon>Chitinophaga</taxon>
    </lineage>
</organism>
<accession>A0A5B2VXB9</accession>
<evidence type="ECO:0000313" key="3">
    <source>
        <dbReference type="Proteomes" id="UP000324611"/>
    </source>
</evidence>
<sequence length="215" mass="24438">MTPLQAVETWKAERIGKFTASDIHKLMQSGKKKDEYFGTGALTYIYETVAEVITGEVPEVTAKAIEWGWANEYDAILEYEKRMNVPVNYYGSGQPKFVLYNEVAGGSPDGEVGLTTLVEVKCPYNSGNHIKFLNMETQEQLKKDNFDYYCQTQMNLLCTNRELAHFISYDPRVIDHRLRLAILDVKRDEELITEIKARISAATLIVKSLLSKLAI</sequence>
<dbReference type="InterPro" id="IPR019080">
    <property type="entry name" value="YqaJ_viral_recombinase"/>
</dbReference>
<feature type="domain" description="YqaJ viral recombinase" evidence="1">
    <location>
        <begin position="10"/>
        <end position="161"/>
    </location>
</feature>
<comment type="caution">
    <text evidence="2">The sequence shown here is derived from an EMBL/GenBank/DDBJ whole genome shotgun (WGS) entry which is preliminary data.</text>
</comment>
<reference evidence="2 3" key="1">
    <citation type="submission" date="2019-09" db="EMBL/GenBank/DDBJ databases">
        <title>Chitinophaga ginsengihumi sp. nov., isolated from soil of ginseng rhizosphere.</title>
        <authorList>
            <person name="Lee J."/>
        </authorList>
    </citation>
    <scope>NUCLEOTIDE SEQUENCE [LARGE SCALE GENOMIC DNA]</scope>
    <source>
        <strain evidence="2 3">BN140078</strain>
    </source>
</reference>
<dbReference type="SUPFAM" id="SSF52980">
    <property type="entry name" value="Restriction endonuclease-like"/>
    <property type="match status" value="1"/>
</dbReference>
<protein>
    <submittedName>
        <fullName evidence="2">YqaJ viral recombinase family protein</fullName>
    </submittedName>
</protein>
<dbReference type="PANTHER" id="PTHR46609:SF6">
    <property type="entry name" value="EXONUCLEASE, PHAGE-TYPE_RECB, C-TERMINAL DOMAIN-CONTAINING PROTEIN-RELATED"/>
    <property type="match status" value="1"/>
</dbReference>